<feature type="domain" description="GFO/IDH/MocA-like oxidoreductase" evidence="2">
    <location>
        <begin position="128"/>
        <end position="244"/>
    </location>
</feature>
<dbReference type="SUPFAM" id="SSF51735">
    <property type="entry name" value="NAD(P)-binding Rossmann-fold domains"/>
    <property type="match status" value="1"/>
</dbReference>
<accession>A0A3L9Y4G0</accession>
<dbReference type="PANTHER" id="PTHR43249">
    <property type="entry name" value="UDP-N-ACETYL-2-AMINO-2-DEOXY-D-GLUCURONATE OXIDASE"/>
    <property type="match status" value="1"/>
</dbReference>
<organism evidence="3 4">
    <name type="scientific">Rhodophyticola porphyridii</name>
    <dbReference type="NCBI Taxonomy" id="1852017"/>
    <lineage>
        <taxon>Bacteria</taxon>
        <taxon>Pseudomonadati</taxon>
        <taxon>Pseudomonadota</taxon>
        <taxon>Alphaproteobacteria</taxon>
        <taxon>Rhodobacterales</taxon>
        <taxon>Roseobacteraceae</taxon>
        <taxon>Rhodophyticola</taxon>
    </lineage>
</organism>
<protein>
    <submittedName>
        <fullName evidence="3">Gfo/Idh/MocA family oxidoreductase</fullName>
    </submittedName>
</protein>
<evidence type="ECO:0000313" key="4">
    <source>
        <dbReference type="Proteomes" id="UP000281343"/>
    </source>
</evidence>
<keyword evidence="4" id="KW-1185">Reference proteome</keyword>
<evidence type="ECO:0000259" key="1">
    <source>
        <dbReference type="Pfam" id="PF01408"/>
    </source>
</evidence>
<dbReference type="AlphaFoldDB" id="A0A3L9Y4G0"/>
<sequence length="361" mass="38476">MIRVAIIGAGIGAAHLEGYRALPDLFDVRVLCDLDVARARLVAGDGLAIATDFSAILADDTLDLIDICLPPHLHFEMSAAALRAGKHVVCEKPMVRSLAEADALADVARASGRVFSPVFQYRYGPATAQLDALIAAGLAGKPQVASLETHWNRDAVYYKTPWRGTWAGESGGAVLGHAIHNHDLLGRYFGPVTILSAQVETRINSIETDDCAAILMQFENGALATSSVTLGAATDTSRLRLVFETLTATSGTTPYAPAEDIWTFEARAPVEQSQINAVLATVPEVRSGFAGFFEALAEAIHGRPGREVTGEDGRRSIELVTAIYDAARTGKRISLPLGTNAALYQGWLPAQAAKGNKQEQK</sequence>
<dbReference type="InterPro" id="IPR000683">
    <property type="entry name" value="Gfo/Idh/MocA-like_OxRdtase_N"/>
</dbReference>
<dbReference type="Gene3D" id="3.30.360.10">
    <property type="entry name" value="Dihydrodipicolinate Reductase, domain 2"/>
    <property type="match status" value="1"/>
</dbReference>
<dbReference type="InterPro" id="IPR036291">
    <property type="entry name" value="NAD(P)-bd_dom_sf"/>
</dbReference>
<gene>
    <name evidence="3" type="ORF">D9R08_10785</name>
</gene>
<dbReference type="OrthoDB" id="9792935at2"/>
<name>A0A3L9Y4G0_9RHOB</name>
<reference evidence="3 4" key="1">
    <citation type="submission" date="2018-10" db="EMBL/GenBank/DDBJ databases">
        <authorList>
            <person name="Jung H.S."/>
            <person name="Jeon C.O."/>
        </authorList>
    </citation>
    <scope>NUCLEOTIDE SEQUENCE [LARGE SCALE GENOMIC DNA]</scope>
    <source>
        <strain evidence="3 4">MA-7-27</strain>
    </source>
</reference>
<proteinExistence type="predicted"/>
<dbReference type="PANTHER" id="PTHR43249:SF1">
    <property type="entry name" value="D-GLUCOSIDE 3-DEHYDROGENASE"/>
    <property type="match status" value="1"/>
</dbReference>
<evidence type="ECO:0000313" key="3">
    <source>
        <dbReference type="EMBL" id="RMA41957.1"/>
    </source>
</evidence>
<dbReference type="EMBL" id="RCNT01000005">
    <property type="protein sequence ID" value="RMA41957.1"/>
    <property type="molecule type" value="Genomic_DNA"/>
</dbReference>
<dbReference type="InterPro" id="IPR055170">
    <property type="entry name" value="GFO_IDH_MocA-like_dom"/>
</dbReference>
<dbReference type="InterPro" id="IPR052515">
    <property type="entry name" value="Gfo/Idh/MocA_Oxidoreductase"/>
</dbReference>
<dbReference type="Pfam" id="PF01408">
    <property type="entry name" value="GFO_IDH_MocA"/>
    <property type="match status" value="1"/>
</dbReference>
<dbReference type="SUPFAM" id="SSF55347">
    <property type="entry name" value="Glyceraldehyde-3-phosphate dehydrogenase-like, C-terminal domain"/>
    <property type="match status" value="1"/>
</dbReference>
<dbReference type="GO" id="GO:0000166">
    <property type="term" value="F:nucleotide binding"/>
    <property type="evidence" value="ECO:0007669"/>
    <property type="project" value="InterPro"/>
</dbReference>
<dbReference type="RefSeq" id="WP_121898063.1">
    <property type="nucleotide sequence ID" value="NZ_RCNT01000005.1"/>
</dbReference>
<dbReference type="Pfam" id="PF22725">
    <property type="entry name" value="GFO_IDH_MocA_C3"/>
    <property type="match status" value="1"/>
</dbReference>
<dbReference type="Gene3D" id="3.40.50.720">
    <property type="entry name" value="NAD(P)-binding Rossmann-like Domain"/>
    <property type="match status" value="1"/>
</dbReference>
<dbReference type="Proteomes" id="UP000281343">
    <property type="component" value="Unassembled WGS sequence"/>
</dbReference>
<evidence type="ECO:0000259" key="2">
    <source>
        <dbReference type="Pfam" id="PF22725"/>
    </source>
</evidence>
<comment type="caution">
    <text evidence="3">The sequence shown here is derived from an EMBL/GenBank/DDBJ whole genome shotgun (WGS) entry which is preliminary data.</text>
</comment>
<feature type="domain" description="Gfo/Idh/MocA-like oxidoreductase N-terminal" evidence="1">
    <location>
        <begin position="2"/>
        <end position="116"/>
    </location>
</feature>